<dbReference type="SUPFAM" id="SSF53187">
    <property type="entry name" value="Zn-dependent exopeptidases"/>
    <property type="match status" value="1"/>
</dbReference>
<accession>A0A4Z0PVF2</accession>
<dbReference type="Gene3D" id="3.50.30.30">
    <property type="match status" value="1"/>
</dbReference>
<keyword evidence="3" id="KW-1185">Reference proteome</keyword>
<sequence>MLTLPASVVFRRLLGLSMGIGLGAAVAPGALGQDMGRARTTITTLAAPKMHGRGYVKKGEKKAADYIQSRFKELGLRSFAPGYAQPFPITVNTFPGRCALLVDGRQLEPGADFILEPASGGGRITGPITVLDTLIFTDEAAGQRFLVRPLQNQVLLLRQRDADRIRTLPDAFAQHLNQAAAVLTLVPDKLTASVTDQQLRQPRLQVLARSWPSKSQQATVQVDAVLATNYPARNIIGYVPGRIQPDSFLVVSAHYDHLGRMGKSVYFPGANDNASGTALLLELAAHYAKPENQPAHSVVFMAFGAEEAGLLGSSYFVQHPLFPLARIRFLINLDLEGTGQDGVTVVNGRTLEKPFKLLEEINAQRHLLASIVPRGRAANSDHYPFSEQGVPSFFIYTRGGSKAYHDVYDRPENLPLTAFSGVFQLVTTYFQLISGSKQ</sequence>
<dbReference type="OrthoDB" id="844214at2"/>
<gene>
    <name evidence="2" type="ORF">E5K00_15945</name>
</gene>
<proteinExistence type="predicted"/>
<dbReference type="GO" id="GO:0008235">
    <property type="term" value="F:metalloexopeptidase activity"/>
    <property type="evidence" value="ECO:0007669"/>
    <property type="project" value="InterPro"/>
</dbReference>
<comment type="caution">
    <text evidence="2">The sequence shown here is derived from an EMBL/GenBank/DDBJ whole genome shotgun (WGS) entry which is preliminary data.</text>
</comment>
<dbReference type="Proteomes" id="UP000297549">
    <property type="component" value="Unassembled WGS sequence"/>
</dbReference>
<dbReference type="PANTHER" id="PTHR12147:SF26">
    <property type="entry name" value="PEPTIDASE M28 DOMAIN-CONTAINING PROTEIN"/>
    <property type="match status" value="1"/>
</dbReference>
<reference evidence="2 3" key="1">
    <citation type="submission" date="2019-04" db="EMBL/GenBank/DDBJ databases">
        <authorList>
            <person name="Feng G."/>
            <person name="Zhang J."/>
            <person name="Zhu H."/>
        </authorList>
    </citation>
    <scope>NUCLEOTIDE SEQUENCE [LARGE SCALE GENOMIC DNA]</scope>
    <source>
        <strain evidence="2 3">JCM 31653</strain>
    </source>
</reference>
<evidence type="ECO:0000259" key="1">
    <source>
        <dbReference type="Pfam" id="PF04389"/>
    </source>
</evidence>
<evidence type="ECO:0000313" key="2">
    <source>
        <dbReference type="EMBL" id="TGE21760.1"/>
    </source>
</evidence>
<dbReference type="Gene3D" id="3.40.630.10">
    <property type="entry name" value="Zn peptidases"/>
    <property type="match status" value="1"/>
</dbReference>
<organism evidence="2 3">
    <name type="scientific">Hymenobacter aquaticus</name>
    <dbReference type="NCBI Taxonomy" id="1867101"/>
    <lineage>
        <taxon>Bacteria</taxon>
        <taxon>Pseudomonadati</taxon>
        <taxon>Bacteroidota</taxon>
        <taxon>Cytophagia</taxon>
        <taxon>Cytophagales</taxon>
        <taxon>Hymenobacteraceae</taxon>
        <taxon>Hymenobacter</taxon>
    </lineage>
</organism>
<protein>
    <submittedName>
        <fullName evidence="2">M28 family peptidase</fullName>
    </submittedName>
</protein>
<dbReference type="AlphaFoldDB" id="A0A4Z0PVF2"/>
<dbReference type="RefSeq" id="WP_135464306.1">
    <property type="nucleotide sequence ID" value="NZ_SRLC01000002.1"/>
</dbReference>
<dbReference type="PANTHER" id="PTHR12147">
    <property type="entry name" value="METALLOPEPTIDASE M28 FAMILY MEMBER"/>
    <property type="match status" value="1"/>
</dbReference>
<name>A0A4Z0PVF2_9BACT</name>
<dbReference type="EMBL" id="SRLC01000002">
    <property type="protein sequence ID" value="TGE21760.1"/>
    <property type="molecule type" value="Genomic_DNA"/>
</dbReference>
<evidence type="ECO:0000313" key="3">
    <source>
        <dbReference type="Proteomes" id="UP000297549"/>
    </source>
</evidence>
<feature type="domain" description="Peptidase M28" evidence="1">
    <location>
        <begin position="234"/>
        <end position="426"/>
    </location>
</feature>
<dbReference type="GO" id="GO:0006508">
    <property type="term" value="P:proteolysis"/>
    <property type="evidence" value="ECO:0007669"/>
    <property type="project" value="InterPro"/>
</dbReference>
<dbReference type="InterPro" id="IPR045175">
    <property type="entry name" value="M28_fam"/>
</dbReference>
<dbReference type="Pfam" id="PF04389">
    <property type="entry name" value="Peptidase_M28"/>
    <property type="match status" value="1"/>
</dbReference>
<dbReference type="InterPro" id="IPR007484">
    <property type="entry name" value="Peptidase_M28"/>
</dbReference>